<organism evidence="1 2">
    <name type="scientific">Parascedosporium putredinis</name>
    <dbReference type="NCBI Taxonomy" id="1442378"/>
    <lineage>
        <taxon>Eukaryota</taxon>
        <taxon>Fungi</taxon>
        <taxon>Dikarya</taxon>
        <taxon>Ascomycota</taxon>
        <taxon>Pezizomycotina</taxon>
        <taxon>Sordariomycetes</taxon>
        <taxon>Hypocreomycetidae</taxon>
        <taxon>Microascales</taxon>
        <taxon>Microascaceae</taxon>
        <taxon>Parascedosporium</taxon>
    </lineage>
</organism>
<dbReference type="EMBL" id="CALLCH030000003">
    <property type="protein sequence ID" value="CAI4211901.1"/>
    <property type="molecule type" value="Genomic_DNA"/>
</dbReference>
<dbReference type="PANTHER" id="PTHR36978:SF4">
    <property type="entry name" value="P-LOOP CONTAINING NUCLEOSIDE TRIPHOSPHATE HYDROLASE PROTEIN"/>
    <property type="match status" value="1"/>
</dbReference>
<gene>
    <name evidence="1" type="ORF">PPNO1_LOCUS1673</name>
</gene>
<evidence type="ECO:0000313" key="2">
    <source>
        <dbReference type="Proteomes" id="UP000838763"/>
    </source>
</evidence>
<comment type="caution">
    <text evidence="1">The sequence shown here is derived from an EMBL/GenBank/DDBJ whole genome shotgun (WGS) entry which is preliminary data.</text>
</comment>
<dbReference type="SUPFAM" id="SSF52540">
    <property type="entry name" value="P-loop containing nucleoside triphosphate hydrolases"/>
    <property type="match status" value="1"/>
</dbReference>
<proteinExistence type="predicted"/>
<dbReference type="Proteomes" id="UP000838763">
    <property type="component" value="Unassembled WGS sequence"/>
</dbReference>
<dbReference type="Pfam" id="PF17784">
    <property type="entry name" value="Sulfotransfer_4"/>
    <property type="match status" value="1"/>
</dbReference>
<reference evidence="1" key="1">
    <citation type="submission" date="2022-11" db="EMBL/GenBank/DDBJ databases">
        <authorList>
            <person name="Scott C."/>
            <person name="Bruce N."/>
        </authorList>
    </citation>
    <scope>NUCLEOTIDE SEQUENCE</scope>
</reference>
<dbReference type="AlphaFoldDB" id="A0A9P1M878"/>
<dbReference type="OrthoDB" id="408152at2759"/>
<keyword evidence="2" id="KW-1185">Reference proteome</keyword>
<evidence type="ECO:0008006" key="3">
    <source>
        <dbReference type="Google" id="ProtNLM"/>
    </source>
</evidence>
<sequence>MQILVLGLPRTGTQSLADALAILGIAPVYHMRDVGKNKHQDLWVEAIEAKFEGKGTAWTRDEFDRILSGYEAVADYPAAIFPEELIAAYPEASIILTTRTADSWLASMTTTLWHHHVNQPADDPGPLATLRRKYHAHCWGNDLPAHGRRFFGEHNERARKAAEVAVAESKAAGEGHAERKFLELPVGAGWEPLCQFLGVPVPEVSYPRSDDWFEYKKEVAKREEASAESASPK</sequence>
<dbReference type="InterPro" id="IPR040632">
    <property type="entry name" value="Sulfotransfer_4"/>
</dbReference>
<dbReference type="InterPro" id="IPR027417">
    <property type="entry name" value="P-loop_NTPase"/>
</dbReference>
<dbReference type="Gene3D" id="3.40.50.300">
    <property type="entry name" value="P-loop containing nucleotide triphosphate hydrolases"/>
    <property type="match status" value="1"/>
</dbReference>
<evidence type="ECO:0000313" key="1">
    <source>
        <dbReference type="EMBL" id="CAI4211901.1"/>
    </source>
</evidence>
<accession>A0A9P1M878</accession>
<name>A0A9P1M878_9PEZI</name>
<protein>
    <recommendedName>
        <fullName evidence="3">P-loop containing nucleoside triphosphate hydrolase protein</fullName>
    </recommendedName>
</protein>
<dbReference type="PANTHER" id="PTHR36978">
    <property type="entry name" value="P-LOOP CONTAINING NUCLEOTIDE TRIPHOSPHATE HYDROLASE"/>
    <property type="match status" value="1"/>
</dbReference>